<feature type="site" description="Interaction with phosphoserine on interacting protein" evidence="2">
    <location>
        <position position="137"/>
    </location>
</feature>
<dbReference type="Pfam" id="PF00244">
    <property type="entry name" value="14-3-3"/>
    <property type="match status" value="1"/>
</dbReference>
<dbReference type="InterPro" id="IPR000308">
    <property type="entry name" value="14-3-3"/>
</dbReference>
<feature type="domain" description="14-3-3" evidence="3">
    <location>
        <begin position="11"/>
        <end position="245"/>
    </location>
</feature>
<dbReference type="CDD" id="cd08774">
    <property type="entry name" value="14-3-3"/>
    <property type="match status" value="1"/>
</dbReference>
<dbReference type="InterPro" id="IPR036815">
    <property type="entry name" value="14-3-3_dom_sf"/>
</dbReference>
<evidence type="ECO:0000256" key="1">
    <source>
        <dbReference type="ARBA" id="ARBA00006141"/>
    </source>
</evidence>
<dbReference type="OrthoDB" id="10260625at2759"/>
<feature type="site" description="Interaction with phosphoserine on interacting protein" evidence="2">
    <location>
        <position position="64"/>
    </location>
</feature>
<comment type="similarity">
    <text evidence="1">Belongs to the 14-3-3 family.</text>
</comment>
<sequence>MGRKKQTLPPEEEAVVLANVAEQAQRYDDMVTYMKDRVKAGKALAREEREMLAAAFKGLMSSRRFAVRVAKSVQEQEEGAEKEKNAALAAGYLSKVRLELQGICIQVLEILEGILLPKAEIGEPKVFYLKMQADYYRYLAEFLEGDGQREAVASAAETYVAATVEAETHLMVTHPVRLGVALNHAVFQHTVLKDPAAAAQIVRDSLELAARSLEGMPKEAVRDSQPLVSIMQDNLKMWSDEAAPE</sequence>
<reference evidence="4" key="1">
    <citation type="submission" date="2021-02" db="EMBL/GenBank/DDBJ databases">
        <authorList>
            <person name="Dougan E. K."/>
            <person name="Rhodes N."/>
            <person name="Thang M."/>
            <person name="Chan C."/>
        </authorList>
    </citation>
    <scope>NUCLEOTIDE SEQUENCE</scope>
</reference>
<dbReference type="SMART" id="SM00101">
    <property type="entry name" value="14_3_3"/>
    <property type="match status" value="1"/>
</dbReference>
<evidence type="ECO:0000313" key="5">
    <source>
        <dbReference type="Proteomes" id="UP000604046"/>
    </source>
</evidence>
<dbReference type="PIRSF" id="PIRSF000868">
    <property type="entry name" value="14-3-3"/>
    <property type="match status" value="1"/>
</dbReference>
<accession>A0A812SXT8</accession>
<keyword evidence="5" id="KW-1185">Reference proteome</keyword>
<organism evidence="4 5">
    <name type="scientific">Symbiodinium natans</name>
    <dbReference type="NCBI Taxonomy" id="878477"/>
    <lineage>
        <taxon>Eukaryota</taxon>
        <taxon>Sar</taxon>
        <taxon>Alveolata</taxon>
        <taxon>Dinophyceae</taxon>
        <taxon>Suessiales</taxon>
        <taxon>Symbiodiniaceae</taxon>
        <taxon>Symbiodinium</taxon>
    </lineage>
</organism>
<evidence type="ECO:0000259" key="3">
    <source>
        <dbReference type="SMART" id="SM00101"/>
    </source>
</evidence>
<name>A0A812SXT8_9DINO</name>
<evidence type="ECO:0000313" key="4">
    <source>
        <dbReference type="EMBL" id="CAE7508484.1"/>
    </source>
</evidence>
<dbReference type="EMBL" id="CAJNDS010002518">
    <property type="protein sequence ID" value="CAE7508484.1"/>
    <property type="molecule type" value="Genomic_DNA"/>
</dbReference>
<dbReference type="Gene3D" id="1.20.190.20">
    <property type="entry name" value="14-3-3 domain"/>
    <property type="match status" value="1"/>
</dbReference>
<gene>
    <name evidence="4" type="primary">ftt-2</name>
    <name evidence="4" type="ORF">SNAT2548_LOCUS28476</name>
</gene>
<dbReference type="PRINTS" id="PR00305">
    <property type="entry name" value="1433ZETA"/>
</dbReference>
<dbReference type="AlphaFoldDB" id="A0A812SXT8"/>
<dbReference type="InterPro" id="IPR023410">
    <property type="entry name" value="14-3-3_domain"/>
</dbReference>
<dbReference type="Proteomes" id="UP000604046">
    <property type="component" value="Unassembled WGS sequence"/>
</dbReference>
<comment type="caution">
    <text evidence="4">The sequence shown here is derived from an EMBL/GenBank/DDBJ whole genome shotgun (WGS) entry which is preliminary data.</text>
</comment>
<protein>
    <submittedName>
        <fullName evidence="4">Ftt-2 protein</fullName>
    </submittedName>
</protein>
<evidence type="ECO:0000256" key="2">
    <source>
        <dbReference type="PIRSR" id="PIRSR000868-1"/>
    </source>
</evidence>
<proteinExistence type="inferred from homology"/>
<dbReference type="PANTHER" id="PTHR18860">
    <property type="entry name" value="14-3-3 PROTEIN"/>
    <property type="match status" value="1"/>
</dbReference>
<dbReference type="SUPFAM" id="SSF48445">
    <property type="entry name" value="14-3-3 protein"/>
    <property type="match status" value="1"/>
</dbReference>